<feature type="transmembrane region" description="Helical" evidence="9">
    <location>
        <begin position="1204"/>
        <end position="1223"/>
    </location>
</feature>
<keyword evidence="3 9" id="KW-0812">Transmembrane</keyword>
<feature type="domain" description="ABC transporter" evidence="10">
    <location>
        <begin position="487"/>
        <end position="720"/>
    </location>
</feature>
<comment type="subcellular location">
    <subcellularLocation>
        <location evidence="1">Membrane</location>
        <topology evidence="1">Multi-pass membrane protein</topology>
    </subcellularLocation>
</comment>
<dbReference type="Pfam" id="PF23321">
    <property type="entry name" value="R1_ABCA1"/>
    <property type="match status" value="1"/>
</dbReference>
<evidence type="ECO:0000256" key="3">
    <source>
        <dbReference type="ARBA" id="ARBA00022692"/>
    </source>
</evidence>
<dbReference type="PANTHER" id="PTHR19229">
    <property type="entry name" value="ATP-BINDING CASSETTE TRANSPORTER SUBFAMILY A ABCA"/>
    <property type="match status" value="1"/>
</dbReference>
<dbReference type="EMBL" id="MU826390">
    <property type="protein sequence ID" value="KAJ7376779.1"/>
    <property type="molecule type" value="Genomic_DNA"/>
</dbReference>
<keyword evidence="6" id="KW-0067">ATP-binding</keyword>
<dbReference type="OrthoDB" id="5978608at2759"/>
<dbReference type="PROSITE" id="PS50893">
    <property type="entry name" value="ABC_TRANSPORTER_2"/>
    <property type="match status" value="2"/>
</dbReference>
<dbReference type="FunFam" id="3.40.50.300:FF:000298">
    <property type="entry name" value="ATP-binding cassette sub-family A member 12"/>
    <property type="match status" value="1"/>
</dbReference>
<feature type="transmembrane region" description="Helical" evidence="9">
    <location>
        <begin position="324"/>
        <end position="342"/>
    </location>
</feature>
<dbReference type="PANTHER" id="PTHR19229:SF268">
    <property type="entry name" value="ABC TRANSPORTER DOMAIN-CONTAINING PROTEIN"/>
    <property type="match status" value="1"/>
</dbReference>
<dbReference type="SMART" id="SM00382">
    <property type="entry name" value="AAA"/>
    <property type="match status" value="2"/>
</dbReference>
<dbReference type="GO" id="GO:0005319">
    <property type="term" value="F:lipid transporter activity"/>
    <property type="evidence" value="ECO:0007669"/>
    <property type="project" value="TreeGrafter"/>
</dbReference>
<feature type="transmembrane region" description="Helical" evidence="9">
    <location>
        <begin position="1295"/>
        <end position="1313"/>
    </location>
</feature>
<keyword evidence="4" id="KW-0677">Repeat</keyword>
<dbReference type="Pfam" id="PF00005">
    <property type="entry name" value="ABC_tran"/>
    <property type="match status" value="2"/>
</dbReference>
<dbReference type="GO" id="GO:0005524">
    <property type="term" value="F:ATP binding"/>
    <property type="evidence" value="ECO:0007669"/>
    <property type="project" value="UniProtKB-KW"/>
</dbReference>
<feature type="transmembrane region" description="Helical" evidence="9">
    <location>
        <begin position="260"/>
        <end position="282"/>
    </location>
</feature>
<feature type="transmembrane region" description="Helical" evidence="9">
    <location>
        <begin position="1259"/>
        <end position="1283"/>
    </location>
</feature>
<dbReference type="InterPro" id="IPR027417">
    <property type="entry name" value="P-loop_NTPase"/>
</dbReference>
<accession>A0A9W9ZB22</accession>
<evidence type="ECO:0000256" key="9">
    <source>
        <dbReference type="SAM" id="Phobius"/>
    </source>
</evidence>
<evidence type="ECO:0000256" key="1">
    <source>
        <dbReference type="ARBA" id="ARBA00004141"/>
    </source>
</evidence>
<feature type="transmembrane region" description="Helical" evidence="9">
    <location>
        <begin position="1230"/>
        <end position="1253"/>
    </location>
</feature>
<evidence type="ECO:0000313" key="11">
    <source>
        <dbReference type="EMBL" id="KAJ7376779.1"/>
    </source>
</evidence>
<evidence type="ECO:0000256" key="2">
    <source>
        <dbReference type="ARBA" id="ARBA00022448"/>
    </source>
</evidence>
<evidence type="ECO:0000256" key="8">
    <source>
        <dbReference type="ARBA" id="ARBA00023136"/>
    </source>
</evidence>
<name>A0A9W9ZB22_9CNID</name>
<protein>
    <recommendedName>
        <fullName evidence="10">ABC transporter domain-containing protein</fullName>
    </recommendedName>
</protein>
<dbReference type="GO" id="GO:0016887">
    <property type="term" value="F:ATP hydrolysis activity"/>
    <property type="evidence" value="ECO:0007669"/>
    <property type="project" value="InterPro"/>
</dbReference>
<proteinExistence type="predicted"/>
<feature type="transmembrane region" description="Helical" evidence="9">
    <location>
        <begin position="1351"/>
        <end position="1375"/>
    </location>
</feature>
<dbReference type="InterPro" id="IPR003439">
    <property type="entry name" value="ABC_transporter-like_ATP-bd"/>
</dbReference>
<keyword evidence="12" id="KW-1185">Reference proteome</keyword>
<dbReference type="Pfam" id="PF12698">
    <property type="entry name" value="ABC2_membrane_3"/>
    <property type="match status" value="2"/>
</dbReference>
<evidence type="ECO:0000256" key="4">
    <source>
        <dbReference type="ARBA" id="ARBA00022737"/>
    </source>
</evidence>
<feature type="transmembrane region" description="Helical" evidence="9">
    <location>
        <begin position="21"/>
        <end position="38"/>
    </location>
</feature>
<dbReference type="GO" id="GO:0016020">
    <property type="term" value="C:membrane"/>
    <property type="evidence" value="ECO:0007669"/>
    <property type="project" value="UniProtKB-SubCell"/>
</dbReference>
<evidence type="ECO:0000313" key="12">
    <source>
        <dbReference type="Proteomes" id="UP001163046"/>
    </source>
</evidence>
<keyword evidence="8 9" id="KW-0472">Membrane</keyword>
<dbReference type="CDD" id="cd03263">
    <property type="entry name" value="ABC_subfamily_A"/>
    <property type="match status" value="2"/>
</dbReference>
<dbReference type="InterPro" id="IPR026082">
    <property type="entry name" value="ABCA"/>
</dbReference>
<dbReference type="FunFam" id="3.40.50.300:FF:000327">
    <property type="entry name" value="ATP-binding cassette sub-family A member 3"/>
    <property type="match status" value="1"/>
</dbReference>
<evidence type="ECO:0000256" key="5">
    <source>
        <dbReference type="ARBA" id="ARBA00022741"/>
    </source>
</evidence>
<dbReference type="InterPro" id="IPR013525">
    <property type="entry name" value="ABC2_TM"/>
</dbReference>
<feature type="domain" description="ABC transporter" evidence="10">
    <location>
        <begin position="1422"/>
        <end position="1654"/>
    </location>
</feature>
<feature type="transmembrane region" description="Helical" evidence="9">
    <location>
        <begin position="216"/>
        <end position="239"/>
    </location>
</feature>
<reference evidence="11" key="1">
    <citation type="submission" date="2023-01" db="EMBL/GenBank/DDBJ databases">
        <title>Genome assembly of the deep-sea coral Lophelia pertusa.</title>
        <authorList>
            <person name="Herrera S."/>
            <person name="Cordes E."/>
        </authorList>
    </citation>
    <scope>NUCLEOTIDE SEQUENCE</scope>
    <source>
        <strain evidence="11">USNM1676648</strain>
        <tissue evidence="11">Polyp</tissue>
    </source>
</reference>
<comment type="caution">
    <text evidence="11">The sequence shown here is derived from an EMBL/GenBank/DDBJ whole genome shotgun (WGS) entry which is preliminary data.</text>
</comment>
<gene>
    <name evidence="11" type="ORF">OS493_032513</name>
</gene>
<dbReference type="Proteomes" id="UP001163046">
    <property type="component" value="Unassembled WGS sequence"/>
</dbReference>
<keyword evidence="5" id="KW-0547">Nucleotide-binding</keyword>
<feature type="transmembrane region" description="Helical" evidence="9">
    <location>
        <begin position="1149"/>
        <end position="1174"/>
    </location>
</feature>
<evidence type="ECO:0000256" key="6">
    <source>
        <dbReference type="ARBA" id="ARBA00022840"/>
    </source>
</evidence>
<keyword evidence="2" id="KW-0813">Transport</keyword>
<feature type="transmembrane region" description="Helical" evidence="9">
    <location>
        <begin position="400"/>
        <end position="421"/>
    </location>
</feature>
<feature type="transmembrane region" description="Helical" evidence="9">
    <location>
        <begin position="863"/>
        <end position="882"/>
    </location>
</feature>
<dbReference type="GO" id="GO:0140359">
    <property type="term" value="F:ABC-type transporter activity"/>
    <property type="evidence" value="ECO:0007669"/>
    <property type="project" value="InterPro"/>
</dbReference>
<dbReference type="Gene3D" id="3.40.50.300">
    <property type="entry name" value="P-loop containing nucleotide triphosphate hydrolases"/>
    <property type="match status" value="2"/>
</dbReference>
<feature type="transmembrane region" description="Helical" evidence="9">
    <location>
        <begin position="294"/>
        <end position="317"/>
    </location>
</feature>
<evidence type="ECO:0000256" key="7">
    <source>
        <dbReference type="ARBA" id="ARBA00022989"/>
    </source>
</evidence>
<organism evidence="11 12">
    <name type="scientific">Desmophyllum pertusum</name>
    <dbReference type="NCBI Taxonomy" id="174260"/>
    <lineage>
        <taxon>Eukaryota</taxon>
        <taxon>Metazoa</taxon>
        <taxon>Cnidaria</taxon>
        <taxon>Anthozoa</taxon>
        <taxon>Hexacorallia</taxon>
        <taxon>Scleractinia</taxon>
        <taxon>Caryophylliina</taxon>
        <taxon>Caryophylliidae</taxon>
        <taxon>Desmophyllum</taxon>
    </lineage>
</organism>
<dbReference type="InterPro" id="IPR003593">
    <property type="entry name" value="AAA+_ATPase"/>
</dbReference>
<dbReference type="SUPFAM" id="SSF52540">
    <property type="entry name" value="P-loop containing nucleoside triphosphate hydrolases"/>
    <property type="match status" value="2"/>
</dbReference>
<sequence length="1800" mass="201124">MLLWKNFLLQKRRPIGTGFEIGIPIAVMGILILIPLTAPPAQDNCFSTFKSSTIDFKELPDQGRLPVAVYPGSKTVLELMARVKNISGLSAVYHSKTTGKQWSSGASMAVEVSENQDKYFGAIEFYIEEENRLSKQVRYAIRLQGSWSTGSTYPTYLPDGPPTWNQYDGYFLSLQYVVDMAIIQTQCNLENRIPVKTHQFPYPAYTTDFGMSTISLMMPLLVMLGFMYSAMTIIKELVMEKQNRLKESMKMMGLANWIHWSAWFTKNLLFLLISCIVMVIVLKVLVFKYSDVSVIFIFFLLYIIASILFCFCVSVFFSRPVLGMLFGALIWIATLVPYFVIFNDKKYRALTRPQKAGSCLLPNTCLGIAAKLFAQFETQRRGISWKEVSGFPSPDENFNMAWVFSMLLAQCAIFATITWYVEAVFPGEFGIPKPFYFPCLPSYWCGFSHRNIASIDMEMDTILVRHKNDAGRILADVEEEPGLPVGVSINGLRKIFEGSTGSKVAVDELSLKIFKGQITALLGHNGAGKTTTISMLTGLFPPSSGSADINGKSIITDMDSIRESLGLCPQHNVLFDRLTVKEHLDFFISLKGKFGQDAMNEVTEMINDIQLTDKTNTLSSKLSGGMKRKLSCAIALIGGSEVVFLDEPTSGMDPYARRGTWDLLLKHKAGKTIILTTHFMDEADLLGDRIAIMADGQLRCCGSSLFLKSRYGVGYHLTLVKKESYDQDAITNLVKHYVPTAEIISSVGAEIQFVLSSENAQNFEALFSELENKLEEYGITSFGVSVTTLEEVFMKVGEGAEKTLQDLAVDQTHHGHEAAENISGPGASQHSIGELKTGLNLKWQQYKAMFIKRFLNSRREKKLVVTQIILPLIMVLLGLLLIKTLQGPNKNEPPRVLKLSNLSVKGEPNTGFYADFRQNANASTKKSLFDVANKYLKSVKVDLKDIASDANGIKIGNQGNNILAHGEKFTYKDESQMDECCNYEYLILNAKCQKDFVSRKLKAVSCKDNKNLVIIFAQIALILEQEKGNYQRYSSCDKTMSPVETDLNDSNTFFLEYVVEDSNNADYFNKHVVGLTFVSNKDDPDKRGNMETTLWYSNNGLHTLPDSLSALMNIFLVYNMGDDSYNIETTNYPLPLTSQERNQNVTNDFSAFFLAILLAFAVAFLSASFVPFLVNEKSSKAKHLQFVSGVDAISFWLATYSWDFINYLFPMLGIIIMFAAFQVDSLKDDLGVIVLLLLLLGLCMLPFVYLLSFMFKSPLVAYAMTVFILSVVSLGLLITETILKGDPGHKNDADIVHYISLFFPTYSLSSSIMDISQNNIIRKYCTETQFNPNCQFTRDSLAWKRPGVGQAALYMFIEAIVLFVLLILIEMNFFIRAKVIMSSGAFDNLRQSTEDEDVFNERMRINTSINNQASRENQTESVVLKDLTKVYRGTQVTAVDHLCLGIPRGECFGLLGINGAGKTTTFSMLTGDVSITEGTAYLDGFNIQTHLKQVQQRIGYCPQFDALLERLTGREMLTMYARLRGVSDDKIKDIVSDAIRLLHLEKWADSLCGNYSGGNRRKLSTAIALVGNPPIVFLDEPTTGMDPVARRFLWDTLTGVMKGGRSIVLTSHSMEECEALCTRLAIMVNGQFKCLGSTQHIKSRFGTGYTLMVKVGAGVHEGGQSPEVLANPGYRVVQPNIPASPTHFPGQPQVLSNEIVQQVNPDRVGMEPVMQFVANSFAGAQLMDSHSGILHYQINTEGLSWSYIFGRLERNRAALNIVDYSVSQTTLEQVFINFAKEQHTEDRTTMKKKCLCFSCC</sequence>
<evidence type="ECO:0000259" key="10">
    <source>
        <dbReference type="PROSITE" id="PS50893"/>
    </source>
</evidence>
<keyword evidence="7 9" id="KW-1133">Transmembrane helix</keyword>
<dbReference type="InterPro" id="IPR056264">
    <property type="entry name" value="R2_ABCA1-4-like"/>
</dbReference>